<sequence>MGEGSSYCNGVKTSCEENGGYCSNSEDGKEEDDEVEVDLAGVVDNEAVLPLYGKGCNSNMVEGKEMDFNATTVSRVTESVCGLGIGGMGGARLETKRHLFDIQIQSDNVGSRQAAGHDVNVGFMRSLSGFELELPNINLEVVIRLVHDKRALNNLCADQNSDPKFIGMGQEVNNMISKANRAGQVFIQSGHSRMVGSELEVNSSRRNEVQNKGKRKVVVAHHTAQYASEVVVSYDVAVGLLCRCMLLLSWALIWGAVWLSCCWLSMRFGVAANVAGLICYSVLLSAATVMISRSCPVAGTIWVLHGDCYCEVGYWMSQGCRALAVFFWSGVLLIGDSAGELCGLNCVGMYCME</sequence>
<dbReference type="EMBL" id="CM045772">
    <property type="protein sequence ID" value="KAI7986746.1"/>
    <property type="molecule type" value="Genomic_DNA"/>
</dbReference>
<reference evidence="1 2" key="1">
    <citation type="journal article" date="2022" name="Plant J.">
        <title>Chromosome-level genome of Camellia lanceoleosa provides a valuable resource for understanding genome evolution and self-incompatibility.</title>
        <authorList>
            <person name="Gong W."/>
            <person name="Xiao S."/>
            <person name="Wang L."/>
            <person name="Liao Z."/>
            <person name="Chang Y."/>
            <person name="Mo W."/>
            <person name="Hu G."/>
            <person name="Li W."/>
            <person name="Zhao G."/>
            <person name="Zhu H."/>
            <person name="Hu X."/>
            <person name="Ji K."/>
            <person name="Xiang X."/>
            <person name="Song Q."/>
            <person name="Yuan D."/>
            <person name="Jin S."/>
            <person name="Zhang L."/>
        </authorList>
    </citation>
    <scope>NUCLEOTIDE SEQUENCE [LARGE SCALE GENOMIC DNA]</scope>
    <source>
        <strain evidence="1">SQ_2022a</strain>
    </source>
</reference>
<comment type="caution">
    <text evidence="1">The sequence shown here is derived from an EMBL/GenBank/DDBJ whole genome shotgun (WGS) entry which is preliminary data.</text>
</comment>
<organism evidence="1 2">
    <name type="scientific">Camellia lanceoleosa</name>
    <dbReference type="NCBI Taxonomy" id="1840588"/>
    <lineage>
        <taxon>Eukaryota</taxon>
        <taxon>Viridiplantae</taxon>
        <taxon>Streptophyta</taxon>
        <taxon>Embryophyta</taxon>
        <taxon>Tracheophyta</taxon>
        <taxon>Spermatophyta</taxon>
        <taxon>Magnoliopsida</taxon>
        <taxon>eudicotyledons</taxon>
        <taxon>Gunneridae</taxon>
        <taxon>Pentapetalae</taxon>
        <taxon>asterids</taxon>
        <taxon>Ericales</taxon>
        <taxon>Theaceae</taxon>
        <taxon>Camellia</taxon>
    </lineage>
</organism>
<protein>
    <submittedName>
        <fullName evidence="1">Uncharacterized protein</fullName>
    </submittedName>
</protein>
<name>A0ACC0FFG1_9ERIC</name>
<keyword evidence="2" id="KW-1185">Reference proteome</keyword>
<accession>A0ACC0FFG1</accession>
<proteinExistence type="predicted"/>
<evidence type="ECO:0000313" key="1">
    <source>
        <dbReference type="EMBL" id="KAI7986746.1"/>
    </source>
</evidence>
<evidence type="ECO:0000313" key="2">
    <source>
        <dbReference type="Proteomes" id="UP001060215"/>
    </source>
</evidence>
<dbReference type="Proteomes" id="UP001060215">
    <property type="component" value="Chromosome 15"/>
</dbReference>
<gene>
    <name evidence="1" type="ORF">LOK49_LG14G01509</name>
</gene>